<evidence type="ECO:0000313" key="8">
    <source>
        <dbReference type="EMBL" id="SDF67720.1"/>
    </source>
</evidence>
<feature type="transmembrane region" description="Helical" evidence="6">
    <location>
        <begin position="240"/>
        <end position="260"/>
    </location>
</feature>
<dbReference type="InterPro" id="IPR036259">
    <property type="entry name" value="MFS_trans_sf"/>
</dbReference>
<evidence type="ECO:0000256" key="2">
    <source>
        <dbReference type="ARBA" id="ARBA00022475"/>
    </source>
</evidence>
<feature type="transmembrane region" description="Helical" evidence="6">
    <location>
        <begin position="272"/>
        <end position="292"/>
    </location>
</feature>
<keyword evidence="3 6" id="KW-0812">Transmembrane</keyword>
<feature type="transmembrane region" description="Helical" evidence="6">
    <location>
        <begin position="200"/>
        <end position="220"/>
    </location>
</feature>
<evidence type="ECO:0000259" key="7">
    <source>
        <dbReference type="PROSITE" id="PS50850"/>
    </source>
</evidence>
<dbReference type="OrthoDB" id="272777at2"/>
<dbReference type="InterPro" id="IPR020846">
    <property type="entry name" value="MFS_dom"/>
</dbReference>
<dbReference type="PANTHER" id="PTHR43124">
    <property type="entry name" value="PURINE EFFLUX PUMP PBUE"/>
    <property type="match status" value="1"/>
</dbReference>
<evidence type="ECO:0000256" key="1">
    <source>
        <dbReference type="ARBA" id="ARBA00004651"/>
    </source>
</evidence>
<keyword evidence="5 6" id="KW-0472">Membrane</keyword>
<dbReference type="InterPro" id="IPR011701">
    <property type="entry name" value="MFS"/>
</dbReference>
<feature type="transmembrane region" description="Helical" evidence="6">
    <location>
        <begin position="298"/>
        <end position="317"/>
    </location>
</feature>
<protein>
    <submittedName>
        <fullName evidence="8">Predicted arabinose efflux permease, MFS family</fullName>
    </submittedName>
</protein>
<evidence type="ECO:0000256" key="4">
    <source>
        <dbReference type="ARBA" id="ARBA00022989"/>
    </source>
</evidence>
<proteinExistence type="predicted"/>
<evidence type="ECO:0000256" key="3">
    <source>
        <dbReference type="ARBA" id="ARBA00022692"/>
    </source>
</evidence>
<sequence length="396" mass="41423">MVKGIVWLVLAYGLSQFYRACLAVFGPVLKSEIGLGPEDTSMALGLWFLTFAAMQIPVGWLLDHHSPKATVTVLLSFGGGLGAIVFAMAQGPLGVNVAMMLIGIGCSPVLMTSLYIIARTAPPARFGTLTGLVLGIGSLGNVAAATPLTWSMELLGWRGTLVGLAAVTLLIAGALYRFVQDPPRLVHATEGPRKGMRDLLKLRALYPILLIALVAYAPGAGLRGSWIGGYLSDVHGLSPAQVGTGTLVMALAMIIGSLAFGPIDRLIKSHKWIVGGSAALTLVPLAMLWWGFGDATVTAAIVLFALVGFFASNYPQIMNHGRTLLPPELVGRGVTLINLFSIGGVGLSQIASARLFAAQMGSEGAMAASYNGVFGFFTVTLVIGLVVYAFGARDPR</sequence>
<name>A0A1G7N313_9RHOB</name>
<dbReference type="EMBL" id="FNBL01000006">
    <property type="protein sequence ID" value="SDF67720.1"/>
    <property type="molecule type" value="Genomic_DNA"/>
</dbReference>
<dbReference type="Pfam" id="PF07690">
    <property type="entry name" value="MFS_1"/>
    <property type="match status" value="1"/>
</dbReference>
<evidence type="ECO:0000256" key="5">
    <source>
        <dbReference type="ARBA" id="ARBA00023136"/>
    </source>
</evidence>
<feature type="transmembrane region" description="Helical" evidence="6">
    <location>
        <begin position="43"/>
        <end position="62"/>
    </location>
</feature>
<feature type="transmembrane region" description="Helical" evidence="6">
    <location>
        <begin position="95"/>
        <end position="117"/>
    </location>
</feature>
<feature type="transmembrane region" description="Helical" evidence="6">
    <location>
        <begin position="329"/>
        <end position="350"/>
    </location>
</feature>
<dbReference type="RefSeq" id="WP_074645198.1">
    <property type="nucleotide sequence ID" value="NZ_FNBL01000006.1"/>
</dbReference>
<feature type="transmembrane region" description="Helical" evidence="6">
    <location>
        <begin position="129"/>
        <end position="150"/>
    </location>
</feature>
<accession>A0A1G7N313</accession>
<feature type="transmembrane region" description="Helical" evidence="6">
    <location>
        <begin position="370"/>
        <end position="390"/>
    </location>
</feature>
<dbReference type="SUPFAM" id="SSF103473">
    <property type="entry name" value="MFS general substrate transporter"/>
    <property type="match status" value="1"/>
</dbReference>
<reference evidence="8 9" key="1">
    <citation type="submission" date="2016-10" db="EMBL/GenBank/DDBJ databases">
        <authorList>
            <person name="de Groot N.N."/>
        </authorList>
    </citation>
    <scope>NUCLEOTIDE SEQUENCE [LARGE SCALE GENOMIC DNA]</scope>
    <source>
        <strain evidence="8 9">DSM 27375</strain>
    </source>
</reference>
<dbReference type="Proteomes" id="UP000182284">
    <property type="component" value="Unassembled WGS sequence"/>
</dbReference>
<evidence type="ECO:0000313" key="9">
    <source>
        <dbReference type="Proteomes" id="UP000182284"/>
    </source>
</evidence>
<feature type="transmembrane region" description="Helical" evidence="6">
    <location>
        <begin position="156"/>
        <end position="179"/>
    </location>
</feature>
<dbReference type="AlphaFoldDB" id="A0A1G7N313"/>
<feature type="transmembrane region" description="Helical" evidence="6">
    <location>
        <begin position="69"/>
        <end position="89"/>
    </location>
</feature>
<comment type="subcellular location">
    <subcellularLocation>
        <location evidence="1">Cell membrane</location>
        <topology evidence="1">Multi-pass membrane protein</topology>
    </subcellularLocation>
</comment>
<organism evidence="8 9">
    <name type="scientific">Celeribacter baekdonensis</name>
    <dbReference type="NCBI Taxonomy" id="875171"/>
    <lineage>
        <taxon>Bacteria</taxon>
        <taxon>Pseudomonadati</taxon>
        <taxon>Pseudomonadota</taxon>
        <taxon>Alphaproteobacteria</taxon>
        <taxon>Rhodobacterales</taxon>
        <taxon>Roseobacteraceae</taxon>
        <taxon>Celeribacter</taxon>
    </lineage>
</organism>
<dbReference type="GO" id="GO:0022857">
    <property type="term" value="F:transmembrane transporter activity"/>
    <property type="evidence" value="ECO:0007669"/>
    <property type="project" value="InterPro"/>
</dbReference>
<keyword evidence="2" id="KW-1003">Cell membrane</keyword>
<dbReference type="PANTHER" id="PTHR43124:SF3">
    <property type="entry name" value="CHLORAMPHENICOL EFFLUX PUMP RV0191"/>
    <property type="match status" value="1"/>
</dbReference>
<keyword evidence="4 6" id="KW-1133">Transmembrane helix</keyword>
<feature type="domain" description="Major facilitator superfamily (MFS) profile" evidence="7">
    <location>
        <begin position="1"/>
        <end position="396"/>
    </location>
</feature>
<gene>
    <name evidence="8" type="ORF">SAMN04488117_106120</name>
</gene>
<dbReference type="GO" id="GO:0005886">
    <property type="term" value="C:plasma membrane"/>
    <property type="evidence" value="ECO:0007669"/>
    <property type="project" value="UniProtKB-SubCell"/>
</dbReference>
<evidence type="ECO:0000256" key="6">
    <source>
        <dbReference type="SAM" id="Phobius"/>
    </source>
</evidence>
<dbReference type="InterPro" id="IPR050189">
    <property type="entry name" value="MFS_Efflux_Transporters"/>
</dbReference>
<dbReference type="Gene3D" id="1.20.1250.20">
    <property type="entry name" value="MFS general substrate transporter like domains"/>
    <property type="match status" value="2"/>
</dbReference>
<dbReference type="PROSITE" id="PS50850">
    <property type="entry name" value="MFS"/>
    <property type="match status" value="1"/>
</dbReference>